<protein>
    <submittedName>
        <fullName evidence="1">DUF3396 domain-containing protein</fullName>
    </submittedName>
</protein>
<accession>A0AB38TPF5</accession>
<dbReference type="InterPro" id="IPR021815">
    <property type="entry name" value="TsiV"/>
</dbReference>
<dbReference type="Proteomes" id="UP001059745">
    <property type="component" value="Chromosome 1"/>
</dbReference>
<evidence type="ECO:0000313" key="1">
    <source>
        <dbReference type="EMBL" id="UWX69706.1"/>
    </source>
</evidence>
<name>A0AB38TPF5_BURGA</name>
<sequence>MDENFLQWARKNQSKALIPNALLEPRHPHNGIGAAVVVRGCLYFEKAYDANVRESLAQCFDDYLAVAGDRLTFLWHNGGAAQAFAHAKAMRKLAAKLGENDRFDFDYMSGEHPGDAGFWGFHVFGMRGWEQKMGTRGVDSLDFSFPMVSVQENPDAFVALFFRCAQRLSALRGHAGFAVDLSPTHRTENESTEYWVSQLMPGLDVGYPAANSERDMQDKIKSVDWLTAISKDMLDRVGGVRHLRSELPPAWFAFGNYGPGVIIRAGVFPESGVSEDESKPPVVPPAYIILDAALRPIRSSAMANLQRGTINGDAPVYNTPAATNSWLRRFETDEAGLLAAKAALLDTSPLSAANALPNPL</sequence>
<gene>
    <name evidence="1" type="ORF">NYZ96_16120</name>
</gene>
<dbReference type="Pfam" id="PF11876">
    <property type="entry name" value="TsiV"/>
    <property type="match status" value="1"/>
</dbReference>
<proteinExistence type="predicted"/>
<dbReference type="EMBL" id="CP104214">
    <property type="protein sequence ID" value="UWX69706.1"/>
    <property type="molecule type" value="Genomic_DNA"/>
</dbReference>
<reference evidence="1" key="1">
    <citation type="submission" date="2022-09" db="EMBL/GenBank/DDBJ databases">
        <title>Genomic of Burkholderia gladioli.</title>
        <authorList>
            <person name="Wu H."/>
        </authorList>
    </citation>
    <scope>NUCLEOTIDE SEQUENCE</scope>
    <source>
        <strain evidence="1">ZN-S4</strain>
    </source>
</reference>
<dbReference type="AlphaFoldDB" id="A0AB38TPF5"/>
<organism evidence="1 2">
    <name type="scientific">Burkholderia gladioli</name>
    <name type="common">Pseudomonas marginata</name>
    <name type="synonym">Phytomonas marginata</name>
    <dbReference type="NCBI Taxonomy" id="28095"/>
    <lineage>
        <taxon>Bacteria</taxon>
        <taxon>Pseudomonadati</taxon>
        <taxon>Pseudomonadota</taxon>
        <taxon>Betaproteobacteria</taxon>
        <taxon>Burkholderiales</taxon>
        <taxon>Burkholderiaceae</taxon>
        <taxon>Burkholderia</taxon>
    </lineage>
</organism>
<dbReference type="RefSeq" id="WP_186054631.1">
    <property type="nucleotide sequence ID" value="NZ_CADEWR010000003.1"/>
</dbReference>
<evidence type="ECO:0000313" key="2">
    <source>
        <dbReference type="Proteomes" id="UP001059745"/>
    </source>
</evidence>